<reference evidence="1 2" key="1">
    <citation type="submission" date="2020-02" db="EMBL/GenBank/DDBJ databases">
        <authorList>
            <person name="Ferguson B K."/>
        </authorList>
    </citation>
    <scope>NUCLEOTIDE SEQUENCE [LARGE SCALE GENOMIC DNA]</scope>
</reference>
<accession>A0A6H5HA76</accession>
<gene>
    <name evidence="1" type="ORF">NTEN_LOCUS17332</name>
</gene>
<dbReference type="EMBL" id="CADCXU010025610">
    <property type="protein sequence ID" value="CAB0012625.1"/>
    <property type="molecule type" value="Genomic_DNA"/>
</dbReference>
<dbReference type="AlphaFoldDB" id="A0A6H5HA76"/>
<keyword evidence="2" id="KW-1185">Reference proteome</keyword>
<sequence length="86" mass="9466">MEWPRCSRLSAELMATAGTPREQYLPKSSGPLFYMIAPAAVPTSSASLLKRYTAITLHHLSALHPPPVLPSRLSIRKRPARTSDIV</sequence>
<proteinExistence type="predicted"/>
<evidence type="ECO:0000313" key="1">
    <source>
        <dbReference type="EMBL" id="CAB0012625.1"/>
    </source>
</evidence>
<name>A0A6H5HA76_9HEMI</name>
<dbReference type="Proteomes" id="UP000479000">
    <property type="component" value="Unassembled WGS sequence"/>
</dbReference>
<evidence type="ECO:0000313" key="2">
    <source>
        <dbReference type="Proteomes" id="UP000479000"/>
    </source>
</evidence>
<protein>
    <submittedName>
        <fullName evidence="1">Uncharacterized protein</fullName>
    </submittedName>
</protein>
<organism evidence="1 2">
    <name type="scientific">Nesidiocoris tenuis</name>
    <dbReference type="NCBI Taxonomy" id="355587"/>
    <lineage>
        <taxon>Eukaryota</taxon>
        <taxon>Metazoa</taxon>
        <taxon>Ecdysozoa</taxon>
        <taxon>Arthropoda</taxon>
        <taxon>Hexapoda</taxon>
        <taxon>Insecta</taxon>
        <taxon>Pterygota</taxon>
        <taxon>Neoptera</taxon>
        <taxon>Paraneoptera</taxon>
        <taxon>Hemiptera</taxon>
        <taxon>Heteroptera</taxon>
        <taxon>Panheteroptera</taxon>
        <taxon>Cimicomorpha</taxon>
        <taxon>Miridae</taxon>
        <taxon>Dicyphina</taxon>
        <taxon>Nesidiocoris</taxon>
    </lineage>
</organism>